<dbReference type="RefSeq" id="WP_319954754.1">
    <property type="nucleotide sequence ID" value="NZ_JAXAVX010000007.1"/>
</dbReference>
<evidence type="ECO:0000313" key="1">
    <source>
        <dbReference type="EMBL" id="MDX8152598.1"/>
    </source>
</evidence>
<protein>
    <submittedName>
        <fullName evidence="1">Uncharacterized protein</fullName>
    </submittedName>
</protein>
<keyword evidence="2" id="KW-1185">Reference proteome</keyword>
<dbReference type="EMBL" id="JAXAVX010000007">
    <property type="protein sequence ID" value="MDX8152598.1"/>
    <property type="molecule type" value="Genomic_DNA"/>
</dbReference>
<dbReference type="PROSITE" id="PS51257">
    <property type="entry name" value="PROKAR_LIPOPROTEIN"/>
    <property type="match status" value="1"/>
</dbReference>
<name>A0ABU4VP12_9ACTN</name>
<organism evidence="1 2">
    <name type="scientific">Patulibacter brassicae</name>
    <dbReference type="NCBI Taxonomy" id="1705717"/>
    <lineage>
        <taxon>Bacteria</taxon>
        <taxon>Bacillati</taxon>
        <taxon>Actinomycetota</taxon>
        <taxon>Thermoleophilia</taxon>
        <taxon>Solirubrobacterales</taxon>
        <taxon>Patulibacteraceae</taxon>
        <taxon>Patulibacter</taxon>
    </lineage>
</organism>
<gene>
    <name evidence="1" type="ORF">SK069_13415</name>
</gene>
<dbReference type="Proteomes" id="UP001277761">
    <property type="component" value="Unassembled WGS sequence"/>
</dbReference>
<evidence type="ECO:0000313" key="2">
    <source>
        <dbReference type="Proteomes" id="UP001277761"/>
    </source>
</evidence>
<proteinExistence type="predicted"/>
<accession>A0ABU4VP12</accession>
<reference evidence="1 2" key="1">
    <citation type="submission" date="2023-11" db="EMBL/GenBank/DDBJ databases">
        <authorList>
            <person name="Xu M."/>
            <person name="Jiang T."/>
        </authorList>
    </citation>
    <scope>NUCLEOTIDE SEQUENCE [LARGE SCALE GENOMIC DNA]</scope>
    <source>
        <strain evidence="1 2">SD</strain>
    </source>
</reference>
<comment type="caution">
    <text evidence="1">The sequence shown here is derived from an EMBL/GenBank/DDBJ whole genome shotgun (WGS) entry which is preliminary data.</text>
</comment>
<sequence>MRGGRPGARAVAGVVVVLSIAACGSTGDATRTRAATTPGIANVPAATPRAAKAKPVGPIGVPKGWPARLTIGLSDVEDGAATLRERAPFGVRWAYLSGGAGGPGTWQRWRQGNGSFATAFVADSASNGQVPFLSYYVLQQTEGADHLSHERDKVVTGLRDPSVLRPVVADLTVALRRMQEGGARLSVLQVEPDLWGYAQQRYGEDATKVPVAVRASGGALAKGLRNDLRGFATLVTRIRNRYARSVRLAFPVSIWGTNKDIVGSKPDEDELRAMIGRTTRFYRSLGRPFDLLTFEYANRTSGYARIVDGVPADQVEWSSADYARHLRYVRGVIAGTRRAGVLWQVPVGNDVMAASDDTKGHYRDDKVQRLLGDRGRPLLRSMRASGIIGVLFGSAFPNDTCACDAQKDGVTGKEARDGRRAALSADDDGGYLVEQVKRYVRGGALRNAGVPRR</sequence>